<organism evidence="2 3">
    <name type="scientific">Aspergillus sclerotialis</name>
    <dbReference type="NCBI Taxonomy" id="2070753"/>
    <lineage>
        <taxon>Eukaryota</taxon>
        <taxon>Fungi</taxon>
        <taxon>Dikarya</taxon>
        <taxon>Ascomycota</taxon>
        <taxon>Pezizomycotina</taxon>
        <taxon>Eurotiomycetes</taxon>
        <taxon>Eurotiomycetidae</taxon>
        <taxon>Eurotiales</taxon>
        <taxon>Aspergillaceae</taxon>
        <taxon>Aspergillus</taxon>
        <taxon>Aspergillus subgen. Polypaecilum</taxon>
    </lineage>
</organism>
<evidence type="ECO:0000313" key="3">
    <source>
        <dbReference type="Proteomes" id="UP000266188"/>
    </source>
</evidence>
<gene>
    <name evidence="2" type="ORF">PHISCL_03321</name>
</gene>
<dbReference type="AlphaFoldDB" id="A0A3A2ZMS7"/>
<evidence type="ECO:0000313" key="2">
    <source>
        <dbReference type="EMBL" id="RJE24316.1"/>
    </source>
</evidence>
<evidence type="ECO:0000256" key="1">
    <source>
        <dbReference type="SAM" id="SignalP"/>
    </source>
</evidence>
<sequence>MKTFTITAVAIAALSSLGLTTPLEKRFDVSITFHGAGDQEYSVSIPTDRTKVEFNNPMVVHKVSSPGGGFCTLVGKEGESVVIYAEDEQVLDTPQAMDYGTCGNN</sequence>
<keyword evidence="1" id="KW-0732">Signal</keyword>
<feature type="chain" id="PRO_5017445295" evidence="1">
    <location>
        <begin position="21"/>
        <end position="105"/>
    </location>
</feature>
<dbReference type="EMBL" id="MVGC01000085">
    <property type="protein sequence ID" value="RJE24316.1"/>
    <property type="molecule type" value="Genomic_DNA"/>
</dbReference>
<accession>A0A3A2ZMS7</accession>
<feature type="signal peptide" evidence="1">
    <location>
        <begin position="1"/>
        <end position="20"/>
    </location>
</feature>
<comment type="caution">
    <text evidence="2">The sequence shown here is derived from an EMBL/GenBank/DDBJ whole genome shotgun (WGS) entry which is preliminary data.</text>
</comment>
<proteinExistence type="predicted"/>
<name>A0A3A2ZMS7_9EURO</name>
<dbReference type="OrthoDB" id="4509278at2759"/>
<dbReference type="Proteomes" id="UP000266188">
    <property type="component" value="Unassembled WGS sequence"/>
</dbReference>
<protein>
    <submittedName>
        <fullName evidence="2">Uncharacterized protein</fullName>
    </submittedName>
</protein>
<reference evidence="3" key="1">
    <citation type="submission" date="2017-02" db="EMBL/GenBank/DDBJ databases">
        <authorList>
            <person name="Tafer H."/>
            <person name="Lopandic K."/>
        </authorList>
    </citation>
    <scope>NUCLEOTIDE SEQUENCE [LARGE SCALE GENOMIC DNA]</scope>
    <source>
        <strain evidence="3">CBS 366.77</strain>
    </source>
</reference>
<keyword evidence="3" id="KW-1185">Reference proteome</keyword>